<protein>
    <submittedName>
        <fullName evidence="1">Uncharacterized protein</fullName>
    </submittedName>
</protein>
<proteinExistence type="predicted"/>
<keyword evidence="2" id="KW-1185">Reference proteome</keyword>
<dbReference type="GeneID" id="26645252"/>
<organism evidence="1 2">
    <name type="scientific">Pseudomonas phage KPP21</name>
    <dbReference type="NCBI Taxonomy" id="1678082"/>
    <lineage>
        <taxon>Viruses</taxon>
        <taxon>Duplodnaviria</taxon>
        <taxon>Heunggongvirae</taxon>
        <taxon>Uroviricota</taxon>
        <taxon>Caudoviricetes</taxon>
        <taxon>Schitoviridae</taxon>
        <taxon>Migulavirinae</taxon>
        <taxon>Luzseptimavirus</taxon>
        <taxon>Luzseptimavirus KPP21</taxon>
    </lineage>
</organism>
<evidence type="ECO:0000313" key="1">
    <source>
        <dbReference type="EMBL" id="BAR94595.1"/>
    </source>
</evidence>
<dbReference type="OrthoDB" id="37334at10239"/>
<dbReference type="RefSeq" id="YP_009218985.1">
    <property type="nucleotide sequence ID" value="NC_029017.1"/>
</dbReference>
<reference evidence="1 2" key="1">
    <citation type="submission" date="2015-07" db="EMBL/GenBank/DDBJ databases">
        <title>Characterization of Pseudomonas aeruginosa phage KPP21 belonging to family Podoviridae genus N4-like viruses, isolated in Japan.</title>
        <authorList>
            <person name="Shigehisa R."/>
            <person name="Uchiyama J."/>
            <person name="Kato S."/>
            <person name="Takemura-Uchiyama I."/>
            <person name="Ujihara T."/>
            <person name="Sakaguchi Y."/>
            <person name="Okamoto N."/>
            <person name="Shimakura H."/>
            <person name="Daibata M."/>
            <person name="Sakaguchi M."/>
            <person name="Matsuzaki S."/>
        </authorList>
    </citation>
    <scope>NUCLEOTIDE SEQUENCE [LARGE SCALE GENOMIC DNA]</scope>
</reference>
<organismHost>
    <name type="scientific">Pseudomonas aeruginosa</name>
    <dbReference type="NCBI Taxonomy" id="287"/>
</organismHost>
<evidence type="ECO:0000313" key="2">
    <source>
        <dbReference type="Proteomes" id="UP000203732"/>
    </source>
</evidence>
<dbReference type="Proteomes" id="UP000203732">
    <property type="component" value="Segment"/>
</dbReference>
<dbReference type="EMBL" id="LC064302">
    <property type="protein sequence ID" value="BAR94595.1"/>
    <property type="molecule type" value="Genomic_DNA"/>
</dbReference>
<sequence>MKNIGTLDLAHSCAYLSLLQKKYVRERLYAQRSDLADKVLDRLLELKARRFDPDSWRGIYDAAIRTV</sequence>
<dbReference type="KEGG" id="vg:26645252"/>
<accession>A0A0H5B0Z3</accession>
<name>A0A0H5B0Z3_BPK21</name>